<dbReference type="Proteomes" id="UP000034794">
    <property type="component" value="Unassembled WGS sequence"/>
</dbReference>
<gene>
    <name evidence="2" type="ORF">UX47_C0006G0028</name>
</gene>
<comment type="caution">
    <text evidence="2">The sequence shown here is derived from an EMBL/GenBank/DDBJ whole genome shotgun (WGS) entry which is preliminary data.</text>
</comment>
<dbReference type="EMBL" id="LCMI01000006">
    <property type="protein sequence ID" value="KKU33057.1"/>
    <property type="molecule type" value="Genomic_DNA"/>
</dbReference>
<feature type="transmembrane region" description="Helical" evidence="1">
    <location>
        <begin position="6"/>
        <end position="23"/>
    </location>
</feature>
<accession>A0A0G1PK24</accession>
<name>A0A0G1PK24_9BACT</name>
<evidence type="ECO:0000256" key="1">
    <source>
        <dbReference type="SAM" id="Phobius"/>
    </source>
</evidence>
<keyword evidence="1" id="KW-0472">Membrane</keyword>
<sequence length="75" mass="8640">MELTFGITAVILCILYVIMLVILRDVQTLDYVIFKIFFVLAITLFCVLGGLYFSAIIWIVNLAIQFLLLYMILDD</sequence>
<organism evidence="2 3">
    <name type="scientific">Candidatus Collierbacteria bacterium GW2011_GWA2_46_26</name>
    <dbReference type="NCBI Taxonomy" id="1618381"/>
    <lineage>
        <taxon>Bacteria</taxon>
        <taxon>Candidatus Collieribacteriota</taxon>
    </lineage>
</organism>
<reference evidence="2 3" key="1">
    <citation type="journal article" date="2015" name="Nature">
        <title>rRNA introns, odd ribosomes, and small enigmatic genomes across a large radiation of phyla.</title>
        <authorList>
            <person name="Brown C.T."/>
            <person name="Hug L.A."/>
            <person name="Thomas B.C."/>
            <person name="Sharon I."/>
            <person name="Castelle C.J."/>
            <person name="Singh A."/>
            <person name="Wilkins M.J."/>
            <person name="Williams K.H."/>
            <person name="Banfield J.F."/>
        </authorList>
    </citation>
    <scope>NUCLEOTIDE SEQUENCE [LARGE SCALE GENOMIC DNA]</scope>
</reference>
<dbReference type="AlphaFoldDB" id="A0A0G1PK24"/>
<feature type="transmembrane region" description="Helical" evidence="1">
    <location>
        <begin position="32"/>
        <end position="50"/>
    </location>
</feature>
<keyword evidence="1" id="KW-1133">Transmembrane helix</keyword>
<proteinExistence type="predicted"/>
<protein>
    <submittedName>
        <fullName evidence="2">Uncharacterized protein</fullName>
    </submittedName>
</protein>
<evidence type="ECO:0000313" key="2">
    <source>
        <dbReference type="EMBL" id="KKU33057.1"/>
    </source>
</evidence>
<evidence type="ECO:0000313" key="3">
    <source>
        <dbReference type="Proteomes" id="UP000034794"/>
    </source>
</evidence>
<keyword evidence="1" id="KW-0812">Transmembrane</keyword>